<feature type="coiled-coil region" evidence="4">
    <location>
        <begin position="93"/>
        <end position="120"/>
    </location>
</feature>
<name>A0A2V0PBN4_9CHLO</name>
<dbReference type="OrthoDB" id="20282at2759"/>
<evidence type="ECO:0000313" key="7">
    <source>
        <dbReference type="Proteomes" id="UP000247498"/>
    </source>
</evidence>
<keyword evidence="4" id="KW-0175">Coiled coil</keyword>
<dbReference type="InParanoid" id="A0A2V0PBN4"/>
<dbReference type="EMBL" id="BDRX01000095">
    <property type="protein sequence ID" value="GBF97271.1"/>
    <property type="molecule type" value="Genomic_DNA"/>
</dbReference>
<dbReference type="InterPro" id="IPR030482">
    <property type="entry name" value="PDRG1"/>
</dbReference>
<dbReference type="PANTHER" id="PTHR21162:SF0">
    <property type="entry name" value="P53 AND DNA DAMAGE-REGULATED PROTEIN 1"/>
    <property type="match status" value="1"/>
</dbReference>
<keyword evidence="3" id="KW-0143">Chaperone</keyword>
<feature type="compositionally biased region" description="Low complexity" evidence="5">
    <location>
        <begin position="45"/>
        <end position="55"/>
    </location>
</feature>
<keyword evidence="2" id="KW-0963">Cytoplasm</keyword>
<evidence type="ECO:0000313" key="6">
    <source>
        <dbReference type="EMBL" id="GBF97271.1"/>
    </source>
</evidence>
<dbReference type="AlphaFoldDB" id="A0A2V0PBN4"/>
<keyword evidence="7" id="KW-1185">Reference proteome</keyword>
<comment type="caution">
    <text evidence="6">The sequence shown here is derived from an EMBL/GenBank/DDBJ whole genome shotgun (WGS) entry which is preliminary data.</text>
</comment>
<proteinExistence type="predicted"/>
<accession>A0A2V0PBN4</accession>
<protein>
    <submittedName>
        <fullName evidence="6">Uncharacterized protein</fullName>
    </submittedName>
</protein>
<reference evidence="6 7" key="1">
    <citation type="journal article" date="2018" name="Sci. Rep.">
        <title>Raphidocelis subcapitata (=Pseudokirchneriella subcapitata) provides an insight into genome evolution and environmental adaptations in the Sphaeropleales.</title>
        <authorList>
            <person name="Suzuki S."/>
            <person name="Yamaguchi H."/>
            <person name="Nakajima N."/>
            <person name="Kawachi M."/>
        </authorList>
    </citation>
    <scope>NUCLEOTIDE SEQUENCE [LARGE SCALE GENOMIC DNA]</scope>
    <source>
        <strain evidence="6 7">NIES-35</strain>
    </source>
</reference>
<evidence type="ECO:0000256" key="1">
    <source>
        <dbReference type="ARBA" id="ARBA00004496"/>
    </source>
</evidence>
<dbReference type="PANTHER" id="PTHR21162">
    <property type="entry name" value="P53 AND DNA DAMAGE-REGULATED PROTEIN"/>
    <property type="match status" value="1"/>
</dbReference>
<dbReference type="Proteomes" id="UP000247498">
    <property type="component" value="Unassembled WGS sequence"/>
</dbReference>
<evidence type="ECO:0000256" key="2">
    <source>
        <dbReference type="ARBA" id="ARBA00022490"/>
    </source>
</evidence>
<organism evidence="6 7">
    <name type="scientific">Raphidocelis subcapitata</name>
    <dbReference type="NCBI Taxonomy" id="307507"/>
    <lineage>
        <taxon>Eukaryota</taxon>
        <taxon>Viridiplantae</taxon>
        <taxon>Chlorophyta</taxon>
        <taxon>core chlorophytes</taxon>
        <taxon>Chlorophyceae</taxon>
        <taxon>CS clade</taxon>
        <taxon>Sphaeropleales</taxon>
        <taxon>Selenastraceae</taxon>
        <taxon>Raphidocelis</taxon>
    </lineage>
</organism>
<evidence type="ECO:0000256" key="3">
    <source>
        <dbReference type="ARBA" id="ARBA00023186"/>
    </source>
</evidence>
<evidence type="ECO:0000256" key="5">
    <source>
        <dbReference type="SAM" id="MobiDB-lite"/>
    </source>
</evidence>
<dbReference type="FunCoup" id="A0A2V0PBN4">
    <property type="interactions" value="13"/>
</dbReference>
<dbReference type="GO" id="GO:0005737">
    <property type="term" value="C:cytoplasm"/>
    <property type="evidence" value="ECO:0007669"/>
    <property type="project" value="UniProtKB-SubCell"/>
</dbReference>
<comment type="subcellular location">
    <subcellularLocation>
        <location evidence="1">Cytoplasm</location>
    </subcellularLocation>
</comment>
<evidence type="ECO:0000256" key="4">
    <source>
        <dbReference type="SAM" id="Coils"/>
    </source>
</evidence>
<sequence>MQALEEVTIQVERLGELFLINKQQLVEADRQRQANREALAALRRAVRAGEASTSGSGSGGGGTAAEPQRKVWLLPSAAAAPTTFTKHTADGAVARLEADQTRLEAHIESLRAEQKRLTAQLADRGAGPEGAGEGLLRAMLNLRDPGGGSVGA</sequence>
<feature type="region of interest" description="Disordered" evidence="5">
    <location>
        <begin position="45"/>
        <end position="66"/>
    </location>
</feature>
<gene>
    <name evidence="6" type="ORF">Rsub_09962</name>
</gene>